<dbReference type="AlphaFoldDB" id="A0ABD5P8B4"/>
<dbReference type="Pfam" id="PF23421">
    <property type="entry name" value="DUF7109"/>
    <property type="match status" value="1"/>
</dbReference>
<dbReference type="Proteomes" id="UP001595921">
    <property type="component" value="Unassembled WGS sequence"/>
</dbReference>
<accession>A0ABD5P8B4</accession>
<evidence type="ECO:0000313" key="1">
    <source>
        <dbReference type="EMBL" id="MFC4356719.1"/>
    </source>
</evidence>
<gene>
    <name evidence="1" type="ORF">ACFO0N_02015</name>
</gene>
<keyword evidence="2" id="KW-1185">Reference proteome</keyword>
<organism evidence="1 2">
    <name type="scientific">Halobium salinum</name>
    <dbReference type="NCBI Taxonomy" id="1364940"/>
    <lineage>
        <taxon>Archaea</taxon>
        <taxon>Methanobacteriati</taxon>
        <taxon>Methanobacteriota</taxon>
        <taxon>Stenosarchaea group</taxon>
        <taxon>Halobacteria</taxon>
        <taxon>Halobacteriales</taxon>
        <taxon>Haloferacaceae</taxon>
        <taxon>Halobium</taxon>
    </lineage>
</organism>
<sequence>MGDRAERDTDVPEETYDELAGVVDLFGALTRAELERALDELAFKQGADADTEALAAAVDDAVERYYLVEFEPEDGVAGAPDGATLLAVGPVAFPVLPENAEDLPLILDVPERTVDRAVVGERAADRLVRDAEAAVSDDEADGRRLERLLDVAYDVEAWAPVEATAARETLDEALEALEAKSEGELE</sequence>
<dbReference type="EMBL" id="JBHSDS010000002">
    <property type="protein sequence ID" value="MFC4356719.1"/>
    <property type="molecule type" value="Genomic_DNA"/>
</dbReference>
<dbReference type="InterPro" id="IPR055533">
    <property type="entry name" value="DUF7109"/>
</dbReference>
<reference evidence="1 2" key="1">
    <citation type="journal article" date="2019" name="Int. J. Syst. Evol. Microbiol.">
        <title>The Global Catalogue of Microorganisms (GCM) 10K type strain sequencing project: providing services to taxonomists for standard genome sequencing and annotation.</title>
        <authorList>
            <consortium name="The Broad Institute Genomics Platform"/>
            <consortium name="The Broad Institute Genome Sequencing Center for Infectious Disease"/>
            <person name="Wu L."/>
            <person name="Ma J."/>
        </authorList>
    </citation>
    <scope>NUCLEOTIDE SEQUENCE [LARGE SCALE GENOMIC DNA]</scope>
    <source>
        <strain evidence="1 2">CGMCC 1.12553</strain>
    </source>
</reference>
<evidence type="ECO:0000313" key="2">
    <source>
        <dbReference type="Proteomes" id="UP001595921"/>
    </source>
</evidence>
<dbReference type="RefSeq" id="WP_267625156.1">
    <property type="nucleotide sequence ID" value="NZ_JAODIW010000010.1"/>
</dbReference>
<name>A0ABD5P8B4_9EURY</name>
<proteinExistence type="predicted"/>
<comment type="caution">
    <text evidence="1">The sequence shown here is derived from an EMBL/GenBank/DDBJ whole genome shotgun (WGS) entry which is preliminary data.</text>
</comment>
<protein>
    <submittedName>
        <fullName evidence="1">Uncharacterized protein</fullName>
    </submittedName>
</protein>